<feature type="non-terminal residue" evidence="2">
    <location>
        <position position="1"/>
    </location>
</feature>
<accession>A0A3E2H5Z0</accession>
<dbReference type="AlphaFoldDB" id="A0A3E2H5Z0"/>
<evidence type="ECO:0000256" key="1">
    <source>
        <dbReference type="SAM" id="MobiDB-lite"/>
    </source>
</evidence>
<dbReference type="Proteomes" id="UP000258309">
    <property type="component" value="Unassembled WGS sequence"/>
</dbReference>
<organism evidence="2 3">
    <name type="scientific">Scytalidium lignicola</name>
    <name type="common">Hyphomycete</name>
    <dbReference type="NCBI Taxonomy" id="5539"/>
    <lineage>
        <taxon>Eukaryota</taxon>
        <taxon>Fungi</taxon>
        <taxon>Dikarya</taxon>
        <taxon>Ascomycota</taxon>
        <taxon>Pezizomycotina</taxon>
        <taxon>Leotiomycetes</taxon>
        <taxon>Leotiomycetes incertae sedis</taxon>
        <taxon>Scytalidium</taxon>
    </lineage>
</organism>
<proteinExistence type="predicted"/>
<feature type="region of interest" description="Disordered" evidence="1">
    <location>
        <begin position="1"/>
        <end position="41"/>
    </location>
</feature>
<sequence length="82" mass="8885">MGSKQLNKSFPEPEQAAAPSTWPRTGLHKTASSRFSSSSQETLTTLPIGTAFFIVFLKWMKLRGAFTMEISVGGPPLGIDGR</sequence>
<name>A0A3E2H5Z0_SCYLI</name>
<dbReference type="EMBL" id="NCSJ02000162">
    <property type="protein sequence ID" value="RFU28483.1"/>
    <property type="molecule type" value="Genomic_DNA"/>
</dbReference>
<comment type="caution">
    <text evidence="2">The sequence shown here is derived from an EMBL/GenBank/DDBJ whole genome shotgun (WGS) entry which is preliminary data.</text>
</comment>
<reference evidence="2 3" key="1">
    <citation type="submission" date="2018-05" db="EMBL/GenBank/DDBJ databases">
        <title>Draft genome sequence of Scytalidium lignicola DSM 105466, a ubiquitous saprotrophic fungus.</title>
        <authorList>
            <person name="Buettner E."/>
            <person name="Gebauer A.M."/>
            <person name="Hofrichter M."/>
            <person name="Liers C."/>
            <person name="Kellner H."/>
        </authorList>
    </citation>
    <scope>NUCLEOTIDE SEQUENCE [LARGE SCALE GENOMIC DNA]</scope>
    <source>
        <strain evidence="2 3">DSM 105466</strain>
    </source>
</reference>
<feature type="non-terminal residue" evidence="2">
    <location>
        <position position="82"/>
    </location>
</feature>
<gene>
    <name evidence="2" type="ORF">B7463_g7865</name>
</gene>
<protein>
    <submittedName>
        <fullName evidence="2">Uncharacterized protein</fullName>
    </submittedName>
</protein>
<keyword evidence="3" id="KW-1185">Reference proteome</keyword>
<feature type="compositionally biased region" description="Polar residues" evidence="1">
    <location>
        <begin position="30"/>
        <end position="41"/>
    </location>
</feature>
<evidence type="ECO:0000313" key="2">
    <source>
        <dbReference type="EMBL" id="RFU28483.1"/>
    </source>
</evidence>
<evidence type="ECO:0000313" key="3">
    <source>
        <dbReference type="Proteomes" id="UP000258309"/>
    </source>
</evidence>